<dbReference type="Proteomes" id="UP000249497">
    <property type="component" value="Unassembled WGS sequence"/>
</dbReference>
<dbReference type="InterPro" id="IPR002110">
    <property type="entry name" value="Ankyrin_rpt"/>
</dbReference>
<name>A0A8T8WWZ3_ASPJA</name>
<keyword evidence="2" id="KW-0040">ANK repeat</keyword>
<sequence length="970" mass="107105">MLFPLISTVWLLLSTGFPTVSAAASSCDQNVQNDTIAFFSSAPLTFGYNFPSIYDCATRCSQWERCQAWLFTEPGECQLYRRPALATASNPTFSYGVCGDADPLNSTINAAASRLTSVSINPSSSSPMASLSGSHAAVSSHEASVSISALPAITTDMGMQGRYLEGEVTGPSWRIDSSESRGLVTLTKSGKHKRSATLVRWSWDIGLDNGMENSFFIELTPSRSIPSVSSTKGVACSSASVPPGHSNPSKFDSTTILMTPILPLEIFEHIVSWLEYESDINALARTHRAFYHFGNPMLYRHNVRHGKGSALGWGVQHGILATVQRAFEAGASAEKCGDAEIEWRPMALAVVEGHEDIVWYLYEHCGVNIRRTWGWMNPCHERYGKYPGSLLLLAAQNGHESLVRFFVNHLPRPYHVDHPADPDEGTPLMAAAKGGHLAIVHLLFEAGANLEVQDRSQMTPLMLAAAHGHQRVLQFLMQRGADPTVTQPNGCSALCWAAGRGHVESVRCLLEEDVITRLTCHALGPSARHHAAICPLGWSGWLRHDEVVALLLKKWDYAARTSHPSDKGVLLCVAAGLGYTALIRDLLENHEYDPNTRLSLIRTRWDEQPTALCWAAARARVEVVEVLLAHDAEVLPAQTRGYRNPFIQAIVHGSDTMVSLFLRAGANPNDQDRSHNLDHLVAPALKHAIPFESIFRRLLVAGADPTAVDSMKYSVIAHVLRSGRTVVVQMLIDEDLDLSLHLTRSNLLHEAVRGGRAVLELLLNTGKWDSLLSPVHLDPSICEKALGIAAETAQVEALQWLLDRGFLPVRGAQSPPPKVHLLSLAALTKAADEDAAATLDLLLQAGLDIDETIAYTTALQSVARHYDLYGESERFRVRSRMLLERGATLLPPQSLPQATRYNTLSGFNIRLIGQHPELDVMIFQELEARREPWSVVKHLFRWADHRACERQNWKHVRVITQHSWRVRYPV</sequence>
<evidence type="ECO:0000256" key="1">
    <source>
        <dbReference type="ARBA" id="ARBA00022737"/>
    </source>
</evidence>
<dbReference type="RefSeq" id="XP_025525806.1">
    <property type="nucleotide sequence ID" value="XM_025670743.1"/>
</dbReference>
<keyword evidence="5" id="KW-1185">Reference proteome</keyword>
<dbReference type="PANTHER" id="PTHR24198:SF165">
    <property type="entry name" value="ANKYRIN REPEAT-CONTAINING PROTEIN-RELATED"/>
    <property type="match status" value="1"/>
</dbReference>
<protein>
    <submittedName>
        <fullName evidence="4">Ankyrin</fullName>
    </submittedName>
</protein>
<reference evidence="4 5" key="1">
    <citation type="submission" date="2018-02" db="EMBL/GenBank/DDBJ databases">
        <title>The genomes of Aspergillus section Nigri reveals drivers in fungal speciation.</title>
        <authorList>
            <consortium name="DOE Joint Genome Institute"/>
            <person name="Vesth T.C."/>
            <person name="Nybo J."/>
            <person name="Theobald S."/>
            <person name="Brandl J."/>
            <person name="Frisvad J.C."/>
            <person name="Nielsen K.F."/>
            <person name="Lyhne E.K."/>
            <person name="Kogle M.E."/>
            <person name="Kuo A."/>
            <person name="Riley R."/>
            <person name="Clum A."/>
            <person name="Nolan M."/>
            <person name="Lipzen A."/>
            <person name="Salamov A."/>
            <person name="Henrissat B."/>
            <person name="Wiebenga A."/>
            <person name="De vries R.P."/>
            <person name="Grigoriev I.V."/>
            <person name="Mortensen U.H."/>
            <person name="Andersen M.R."/>
            <person name="Baker S.E."/>
        </authorList>
    </citation>
    <scope>NUCLEOTIDE SEQUENCE [LARGE SCALE GENOMIC DNA]</scope>
    <source>
        <strain evidence="4 5">CBS 114.51</strain>
    </source>
</reference>
<dbReference type="Gene3D" id="1.25.40.20">
    <property type="entry name" value="Ankyrin repeat-containing domain"/>
    <property type="match status" value="2"/>
</dbReference>
<dbReference type="Pfam" id="PF12796">
    <property type="entry name" value="Ank_2"/>
    <property type="match status" value="2"/>
</dbReference>
<dbReference type="SUPFAM" id="SSF48403">
    <property type="entry name" value="Ankyrin repeat"/>
    <property type="match status" value="3"/>
</dbReference>
<dbReference type="SMART" id="SM00248">
    <property type="entry name" value="ANK"/>
    <property type="match status" value="11"/>
</dbReference>
<accession>A0A8T8WWZ3</accession>
<evidence type="ECO:0000256" key="2">
    <source>
        <dbReference type="ARBA" id="ARBA00023043"/>
    </source>
</evidence>
<dbReference type="EMBL" id="KZ824809">
    <property type="protein sequence ID" value="RAH79912.1"/>
    <property type="molecule type" value="Genomic_DNA"/>
</dbReference>
<organism evidence="4 5">
    <name type="scientific">Aspergillus japonicus CBS 114.51</name>
    <dbReference type="NCBI Taxonomy" id="1448312"/>
    <lineage>
        <taxon>Eukaryota</taxon>
        <taxon>Fungi</taxon>
        <taxon>Dikarya</taxon>
        <taxon>Ascomycota</taxon>
        <taxon>Pezizomycotina</taxon>
        <taxon>Eurotiomycetes</taxon>
        <taxon>Eurotiomycetidae</taxon>
        <taxon>Eurotiales</taxon>
        <taxon>Aspergillaceae</taxon>
        <taxon>Aspergillus</taxon>
        <taxon>Aspergillus subgen. Circumdati</taxon>
    </lineage>
</organism>
<dbReference type="PANTHER" id="PTHR24198">
    <property type="entry name" value="ANKYRIN REPEAT AND PROTEIN KINASE DOMAIN-CONTAINING PROTEIN"/>
    <property type="match status" value="1"/>
</dbReference>
<evidence type="ECO:0000313" key="4">
    <source>
        <dbReference type="EMBL" id="RAH79912.1"/>
    </source>
</evidence>
<keyword evidence="3" id="KW-0732">Signal</keyword>
<dbReference type="GeneID" id="37174435"/>
<dbReference type="InterPro" id="IPR036770">
    <property type="entry name" value="Ankyrin_rpt-contain_sf"/>
</dbReference>
<evidence type="ECO:0000256" key="3">
    <source>
        <dbReference type="SAM" id="SignalP"/>
    </source>
</evidence>
<proteinExistence type="predicted"/>
<gene>
    <name evidence="4" type="ORF">BO86DRAFT_380905</name>
</gene>
<feature type="chain" id="PRO_5035719044" evidence="3">
    <location>
        <begin position="23"/>
        <end position="970"/>
    </location>
</feature>
<keyword evidence="1" id="KW-0677">Repeat</keyword>
<evidence type="ECO:0000313" key="5">
    <source>
        <dbReference type="Proteomes" id="UP000249497"/>
    </source>
</evidence>
<feature type="signal peptide" evidence="3">
    <location>
        <begin position="1"/>
        <end position="22"/>
    </location>
</feature>
<dbReference type="AlphaFoldDB" id="A0A8T8WWZ3"/>
<dbReference type="OrthoDB" id="366390at2759"/>
<dbReference type="Pfam" id="PF00023">
    <property type="entry name" value="Ank"/>
    <property type="match status" value="1"/>
</dbReference>